<name>A0A7D7WGA3_9MICO</name>
<dbReference type="CDD" id="cd03146">
    <property type="entry name" value="GAT1_Peptidase_E"/>
    <property type="match status" value="1"/>
</dbReference>
<evidence type="ECO:0000256" key="1">
    <source>
        <dbReference type="ARBA" id="ARBA00006534"/>
    </source>
</evidence>
<dbReference type="Proteomes" id="UP000515708">
    <property type="component" value="Chromosome"/>
</dbReference>
<dbReference type="PANTHER" id="PTHR20842:SF0">
    <property type="entry name" value="ALPHA-ASPARTYL DIPEPTIDASE"/>
    <property type="match status" value="1"/>
</dbReference>
<evidence type="ECO:0000256" key="4">
    <source>
        <dbReference type="ARBA" id="ARBA00022825"/>
    </source>
</evidence>
<dbReference type="AlphaFoldDB" id="A0A7D7WGA3"/>
<dbReference type="EC" id="3.4.13.21" evidence="5"/>
<dbReference type="InterPro" id="IPR029062">
    <property type="entry name" value="Class_I_gatase-like"/>
</dbReference>
<keyword evidence="4" id="KW-0720">Serine protease</keyword>
<reference evidence="5 6" key="1">
    <citation type="journal article" date="2020" name="Front. Microbiol.">
        <title>Design of Bacterial Strain-Specific qPCR Assays Using NGS Data and Publicly Available Resources and Its Application to Track Biocontrol Strains.</title>
        <authorList>
            <person name="Hernandez I."/>
            <person name="Sant C."/>
            <person name="Martinez R."/>
            <person name="Fernandez C."/>
        </authorList>
    </citation>
    <scope>NUCLEOTIDE SEQUENCE [LARGE SCALE GENOMIC DNA]</scope>
    <source>
        <strain evidence="5 6">B24</strain>
    </source>
</reference>
<dbReference type="GO" id="GO:0016805">
    <property type="term" value="F:dipeptidase activity"/>
    <property type="evidence" value="ECO:0007669"/>
    <property type="project" value="UniProtKB-KW"/>
</dbReference>
<accession>A0A7D7WGA3</accession>
<dbReference type="SUPFAM" id="SSF52317">
    <property type="entry name" value="Class I glutamine amidotransferase-like"/>
    <property type="match status" value="1"/>
</dbReference>
<keyword evidence="5" id="KW-0224">Dipeptidase</keyword>
<gene>
    <name evidence="5" type="primary">pepE</name>
    <name evidence="5" type="ORF">FVO59_04290</name>
</gene>
<protein>
    <submittedName>
        <fullName evidence="5">Dipeptidase PepE</fullName>
        <ecNumber evidence="5">3.4.13.21</ecNumber>
    </submittedName>
</protein>
<evidence type="ECO:0000313" key="6">
    <source>
        <dbReference type="Proteomes" id="UP000515708"/>
    </source>
</evidence>
<evidence type="ECO:0000256" key="2">
    <source>
        <dbReference type="ARBA" id="ARBA00022670"/>
    </source>
</evidence>
<sequence>MMTRALLMSSSRKDSLGYLEHAGDQLALVLGEHDGRPKPTRALLIPYAAVSTTFEAYEELAKPAFAAHGVELTSIHRFDDPVQAVRDAEVIAIAGGNTFALLTRLYQAGLIDEIRERVTSGAAAYVGWSAGTNVATPSIRTTNDMPIVEPPSFTALGLVPFQMNPHFIPGKPVGHNGESREERLAEFTAINPDEEVLALYEGCALWVTGDSARIVGGREALVFGNAAEVRTIADGESFALAEIRGAVR</sequence>
<dbReference type="EMBL" id="CP043732">
    <property type="protein sequence ID" value="QMU98597.1"/>
    <property type="molecule type" value="Genomic_DNA"/>
</dbReference>
<proteinExistence type="inferred from homology"/>
<dbReference type="NCBIfam" id="NF003642">
    <property type="entry name" value="PRK05282.1"/>
    <property type="match status" value="1"/>
</dbReference>
<keyword evidence="3 5" id="KW-0378">Hydrolase</keyword>
<dbReference type="InterPro" id="IPR005320">
    <property type="entry name" value="Peptidase_S51"/>
</dbReference>
<dbReference type="GO" id="GO:0006508">
    <property type="term" value="P:proteolysis"/>
    <property type="evidence" value="ECO:0007669"/>
    <property type="project" value="UniProtKB-KW"/>
</dbReference>
<dbReference type="Gene3D" id="3.40.50.880">
    <property type="match status" value="1"/>
</dbReference>
<dbReference type="Pfam" id="PF03575">
    <property type="entry name" value="Peptidase_S51"/>
    <property type="match status" value="1"/>
</dbReference>
<organism evidence="5 6">
    <name type="scientific">Microbacterium esteraromaticum</name>
    <dbReference type="NCBI Taxonomy" id="57043"/>
    <lineage>
        <taxon>Bacteria</taxon>
        <taxon>Bacillati</taxon>
        <taxon>Actinomycetota</taxon>
        <taxon>Actinomycetes</taxon>
        <taxon>Micrococcales</taxon>
        <taxon>Microbacteriaceae</taxon>
        <taxon>Microbacterium</taxon>
    </lineage>
</organism>
<comment type="similarity">
    <text evidence="1">Belongs to the peptidase S51 family.</text>
</comment>
<evidence type="ECO:0000256" key="3">
    <source>
        <dbReference type="ARBA" id="ARBA00022801"/>
    </source>
</evidence>
<evidence type="ECO:0000313" key="5">
    <source>
        <dbReference type="EMBL" id="QMU98597.1"/>
    </source>
</evidence>
<dbReference type="GO" id="GO:0008236">
    <property type="term" value="F:serine-type peptidase activity"/>
    <property type="evidence" value="ECO:0007669"/>
    <property type="project" value="UniProtKB-KW"/>
</dbReference>
<dbReference type="PANTHER" id="PTHR20842">
    <property type="entry name" value="PROTEASE S51 ALPHA-ASPARTYL DIPEPTIDASE"/>
    <property type="match status" value="1"/>
</dbReference>
<keyword evidence="2" id="KW-0645">Protease</keyword>